<feature type="region of interest" description="Disordered" evidence="1">
    <location>
        <begin position="387"/>
        <end position="408"/>
    </location>
</feature>
<organism evidence="3 4">
    <name type="scientific">Duganella phyllosphaerae</name>
    <dbReference type="NCBI Taxonomy" id="762836"/>
    <lineage>
        <taxon>Bacteria</taxon>
        <taxon>Pseudomonadati</taxon>
        <taxon>Pseudomonadota</taxon>
        <taxon>Betaproteobacteria</taxon>
        <taxon>Burkholderiales</taxon>
        <taxon>Oxalobacteraceae</taxon>
        <taxon>Telluria group</taxon>
        <taxon>Duganella</taxon>
    </lineage>
</organism>
<dbReference type="Proteomes" id="UP000175989">
    <property type="component" value="Unassembled WGS sequence"/>
</dbReference>
<comment type="caution">
    <text evidence="3">The sequence shown here is derived from an EMBL/GenBank/DDBJ whole genome shotgun (WGS) entry which is preliminary data.</text>
</comment>
<protein>
    <submittedName>
        <fullName evidence="3">Uncharacterized protein</fullName>
    </submittedName>
</protein>
<keyword evidence="4" id="KW-1185">Reference proteome</keyword>
<dbReference type="AlphaFoldDB" id="A0A1E7WS13"/>
<dbReference type="SUPFAM" id="SSF52096">
    <property type="entry name" value="ClpP/crotonase"/>
    <property type="match status" value="1"/>
</dbReference>
<evidence type="ECO:0000313" key="4">
    <source>
        <dbReference type="Proteomes" id="UP000175989"/>
    </source>
</evidence>
<dbReference type="InterPro" id="IPR029045">
    <property type="entry name" value="ClpP/crotonase-like_dom_sf"/>
</dbReference>
<reference evidence="4" key="1">
    <citation type="journal article" date="2016" name="Front. Microbiol.">
        <title>Molecular Keys to the Janthinobacterium and Duganella spp. Interaction with the Plant Pathogen Fusarium graminearum.</title>
        <authorList>
            <person name="Haack F.S."/>
            <person name="Poehlein A."/>
            <person name="Kroger C."/>
            <person name="Voigt C.A."/>
            <person name="Piepenbring M."/>
            <person name="Bode H.B."/>
            <person name="Daniel R."/>
            <person name="Schafer W."/>
            <person name="Streit W.R."/>
        </authorList>
    </citation>
    <scope>NUCLEOTIDE SEQUENCE [LARGE SCALE GENOMIC DNA]</scope>
    <source>
        <strain evidence="4">T54</strain>
    </source>
</reference>
<proteinExistence type="predicted"/>
<gene>
    <name evidence="3" type="ORF">DUPY_20530</name>
</gene>
<dbReference type="PATRIC" id="fig|762836.4.peg.2128"/>
<evidence type="ECO:0000256" key="2">
    <source>
        <dbReference type="SAM" id="SignalP"/>
    </source>
</evidence>
<sequence>MSIASVKKSARSFGVCSWLAVTMAGAYAQAPALRSPAAPAAAPTMSAEQWRQAAVADVEAAYLVTLDDHPGTVDPANPDFAGNLEKAREGAQLLASKVRDGAGYAAALQHFNALLGDGRAGVVLKDMPPAPPRWPGFITAWRGDNMFVAATTPGGPAVGARIADCDGKPIAQLVETNVFGFGQRSGGTGPWWSFAPDVFIDQGNPFITLPVQCIFIDEGRESRLTLSWRPMDEAAQRLRDDSFNGVTQPPGVSTPRYGLHWFALPTFQPNDTERAAYVAMLAEVQANRQRYLDANAVVIDLRGNQGGDAVWAMNLARALWGESRVNRRLKVAQARQAVMWRASFGNIAYTSFESAQLTDKERSALGYDPAAIAQGMLAAQSRDEKFYPDPARRAPVSDSDRAENLPGDPAPFTKPVYVVVPGQCTGACLEALDVFSLFSNTRLIGAPSAADSSYTGIRLEPLKSGLASVIVPSKVVVNRPRSAATFYTPAIVVNDLEWSQRAFLKAIEADLVRR</sequence>
<feature type="chain" id="PRO_5009207647" evidence="2">
    <location>
        <begin position="29"/>
        <end position="514"/>
    </location>
</feature>
<dbReference type="OrthoDB" id="7266775at2"/>
<dbReference type="RefSeq" id="WP_070247739.1">
    <property type="nucleotide sequence ID" value="NZ_LROM01000077.1"/>
</dbReference>
<dbReference type="Gene3D" id="3.90.226.10">
    <property type="entry name" value="2-enoyl-CoA Hydratase, Chain A, domain 1"/>
    <property type="match status" value="1"/>
</dbReference>
<dbReference type="EMBL" id="LROM01000077">
    <property type="protein sequence ID" value="OFA02166.1"/>
    <property type="molecule type" value="Genomic_DNA"/>
</dbReference>
<feature type="signal peptide" evidence="2">
    <location>
        <begin position="1"/>
        <end position="28"/>
    </location>
</feature>
<name>A0A1E7WS13_9BURK</name>
<keyword evidence="2" id="KW-0732">Signal</keyword>
<evidence type="ECO:0000313" key="3">
    <source>
        <dbReference type="EMBL" id="OFA02166.1"/>
    </source>
</evidence>
<accession>A0A1E7WS13</accession>
<evidence type="ECO:0000256" key="1">
    <source>
        <dbReference type="SAM" id="MobiDB-lite"/>
    </source>
</evidence>